<name>A0AAV1Z6P7_9ARAC</name>
<evidence type="ECO:0000313" key="2">
    <source>
        <dbReference type="EMBL" id="CAL1267280.1"/>
    </source>
</evidence>
<evidence type="ECO:0000256" key="1">
    <source>
        <dbReference type="SAM" id="MobiDB-lite"/>
    </source>
</evidence>
<dbReference type="Proteomes" id="UP001497382">
    <property type="component" value="Unassembled WGS sequence"/>
</dbReference>
<evidence type="ECO:0000313" key="3">
    <source>
        <dbReference type="Proteomes" id="UP001497382"/>
    </source>
</evidence>
<feature type="region of interest" description="Disordered" evidence="1">
    <location>
        <begin position="1"/>
        <end position="36"/>
    </location>
</feature>
<comment type="caution">
    <text evidence="2">The sequence shown here is derived from an EMBL/GenBank/DDBJ whole genome shotgun (WGS) entry which is preliminary data.</text>
</comment>
<reference evidence="2 3" key="1">
    <citation type="submission" date="2024-04" db="EMBL/GenBank/DDBJ databases">
        <authorList>
            <person name="Rising A."/>
            <person name="Reimegard J."/>
            <person name="Sonavane S."/>
            <person name="Akerstrom W."/>
            <person name="Nylinder S."/>
            <person name="Hedman E."/>
            <person name="Kallberg Y."/>
        </authorList>
    </citation>
    <scope>NUCLEOTIDE SEQUENCE [LARGE SCALE GENOMIC DNA]</scope>
</reference>
<proteinExistence type="predicted"/>
<dbReference type="AlphaFoldDB" id="A0AAV1Z6P7"/>
<feature type="compositionally biased region" description="Polar residues" evidence="1">
    <location>
        <begin position="12"/>
        <end position="22"/>
    </location>
</feature>
<evidence type="ECO:0008006" key="4">
    <source>
        <dbReference type="Google" id="ProtNLM"/>
    </source>
</evidence>
<keyword evidence="3" id="KW-1185">Reference proteome</keyword>
<sequence>MEIGDGAAVKGGTSSFAGITESTRVRKPPGGDTNDIFGMEDRQRLQAHVQKIRENDVLNNTQTWKRNIDISMDREEKCSKDSSDFNYLLNQLNVSTPIRAPAYQLDKENLNILPDKADPIDGKLNNQLPENKLKVVDDEVEEESKCSKKRYLRRNPITGEVMEVEVTVRSKLADCSNFVPTQDRSQMATGFEAHRTSVRVRQPPGGASSNIF</sequence>
<accession>A0AAV1Z6P7</accession>
<dbReference type="EMBL" id="CAXIEN010000027">
    <property type="protein sequence ID" value="CAL1267280.1"/>
    <property type="molecule type" value="Genomic_DNA"/>
</dbReference>
<protein>
    <recommendedName>
        <fullName evidence="4">Neurotrophin-3</fullName>
    </recommendedName>
</protein>
<organism evidence="2 3">
    <name type="scientific">Larinioides sclopetarius</name>
    <dbReference type="NCBI Taxonomy" id="280406"/>
    <lineage>
        <taxon>Eukaryota</taxon>
        <taxon>Metazoa</taxon>
        <taxon>Ecdysozoa</taxon>
        <taxon>Arthropoda</taxon>
        <taxon>Chelicerata</taxon>
        <taxon>Arachnida</taxon>
        <taxon>Araneae</taxon>
        <taxon>Araneomorphae</taxon>
        <taxon>Entelegynae</taxon>
        <taxon>Araneoidea</taxon>
        <taxon>Araneidae</taxon>
        <taxon>Larinioides</taxon>
    </lineage>
</organism>
<gene>
    <name evidence="2" type="ORF">LARSCL_LOCUS3575</name>
</gene>